<comment type="caution">
    <text evidence="3">The sequence shown here is derived from an EMBL/GenBank/DDBJ whole genome shotgun (WGS) entry which is preliminary data.</text>
</comment>
<protein>
    <submittedName>
        <fullName evidence="3">ATP-binding cassette domain-containing protein</fullName>
    </submittedName>
</protein>
<keyword evidence="3" id="KW-0547">Nucleotide-binding</keyword>
<dbReference type="EMBL" id="VJZE01000079">
    <property type="protein sequence ID" value="MPY41067.1"/>
    <property type="molecule type" value="Genomic_DNA"/>
</dbReference>
<evidence type="ECO:0000256" key="1">
    <source>
        <dbReference type="ARBA" id="ARBA00022448"/>
    </source>
</evidence>
<dbReference type="GO" id="GO:0016887">
    <property type="term" value="F:ATP hydrolysis activity"/>
    <property type="evidence" value="ECO:0007669"/>
    <property type="project" value="InterPro"/>
</dbReference>
<proteinExistence type="predicted"/>
<dbReference type="InterPro" id="IPR050093">
    <property type="entry name" value="ABC_SmlMolc_Importer"/>
</dbReference>
<dbReference type="GO" id="GO:0005524">
    <property type="term" value="F:ATP binding"/>
    <property type="evidence" value="ECO:0007669"/>
    <property type="project" value="UniProtKB-KW"/>
</dbReference>
<dbReference type="AlphaFoldDB" id="A0A5N8W0N4"/>
<keyword evidence="3" id="KW-0067">ATP-binding</keyword>
<dbReference type="RefSeq" id="WP_152784150.1">
    <property type="nucleotide sequence ID" value="NZ_VJZE01000079.1"/>
</dbReference>
<dbReference type="InterPro" id="IPR027417">
    <property type="entry name" value="P-loop_NTPase"/>
</dbReference>
<dbReference type="Gene3D" id="3.40.50.300">
    <property type="entry name" value="P-loop containing nucleotide triphosphate hydrolases"/>
    <property type="match status" value="1"/>
</dbReference>
<dbReference type="Proteomes" id="UP000326979">
    <property type="component" value="Unassembled WGS sequence"/>
</dbReference>
<feature type="non-terminal residue" evidence="3">
    <location>
        <position position="122"/>
    </location>
</feature>
<dbReference type="OrthoDB" id="9802264at2"/>
<evidence type="ECO:0000313" key="3">
    <source>
        <dbReference type="EMBL" id="MPY41067.1"/>
    </source>
</evidence>
<gene>
    <name evidence="3" type="ORF">FNH04_14465</name>
</gene>
<dbReference type="SUPFAM" id="SSF52540">
    <property type="entry name" value="P-loop containing nucleoside triphosphate hydrolases"/>
    <property type="match status" value="1"/>
</dbReference>
<dbReference type="InterPro" id="IPR003439">
    <property type="entry name" value="ABC_transporter-like_ATP-bd"/>
</dbReference>
<sequence>MLLSVEDATVRFDGRAVLDTVGLDVAEHEIVCVLGPSGSGKSTLLRAVAGLQPLDSGRVWLDGRDQTGVPAHRRGVGLMFQDHQLFPQRDVGGNVAFGLRMHGAGRAEQAARVGELLELVGL</sequence>
<dbReference type="Pfam" id="PF00005">
    <property type="entry name" value="ABC_tran"/>
    <property type="match status" value="1"/>
</dbReference>
<dbReference type="PANTHER" id="PTHR42781:SF4">
    <property type="entry name" value="SPERMIDINE_PUTRESCINE IMPORT ATP-BINDING PROTEIN POTA"/>
    <property type="match status" value="1"/>
</dbReference>
<reference evidence="3 4" key="1">
    <citation type="submission" date="2019-07" db="EMBL/GenBank/DDBJ databases">
        <title>New species of Amycolatopsis and Streptomyces.</title>
        <authorList>
            <person name="Duangmal K."/>
            <person name="Teo W.F.A."/>
            <person name="Lipun K."/>
        </authorList>
    </citation>
    <scope>NUCLEOTIDE SEQUENCE [LARGE SCALE GENOMIC DNA]</scope>
    <source>
        <strain evidence="3 4">TISTR 2346</strain>
    </source>
</reference>
<organism evidence="3 4">
    <name type="scientific">Streptomyces phyllanthi</name>
    <dbReference type="NCBI Taxonomy" id="1803180"/>
    <lineage>
        <taxon>Bacteria</taxon>
        <taxon>Bacillati</taxon>
        <taxon>Actinomycetota</taxon>
        <taxon>Actinomycetes</taxon>
        <taxon>Kitasatosporales</taxon>
        <taxon>Streptomycetaceae</taxon>
        <taxon>Streptomyces</taxon>
    </lineage>
</organism>
<dbReference type="PANTHER" id="PTHR42781">
    <property type="entry name" value="SPERMIDINE/PUTRESCINE IMPORT ATP-BINDING PROTEIN POTA"/>
    <property type="match status" value="1"/>
</dbReference>
<evidence type="ECO:0000313" key="4">
    <source>
        <dbReference type="Proteomes" id="UP000326979"/>
    </source>
</evidence>
<keyword evidence="1" id="KW-0813">Transport</keyword>
<keyword evidence="4" id="KW-1185">Reference proteome</keyword>
<evidence type="ECO:0000259" key="2">
    <source>
        <dbReference type="Pfam" id="PF00005"/>
    </source>
</evidence>
<name>A0A5N8W0N4_9ACTN</name>
<feature type="domain" description="ABC transporter" evidence="2">
    <location>
        <begin position="18"/>
        <end position="121"/>
    </location>
</feature>
<accession>A0A5N8W0N4</accession>